<protein>
    <recommendedName>
        <fullName evidence="4">Secreted protein</fullName>
    </recommendedName>
</protein>
<evidence type="ECO:0000256" key="1">
    <source>
        <dbReference type="SAM" id="SignalP"/>
    </source>
</evidence>
<dbReference type="RefSeq" id="WP_110793045.1">
    <property type="nucleotide sequence ID" value="NZ_QJRY01000007.1"/>
</dbReference>
<keyword evidence="3" id="KW-1185">Reference proteome</keyword>
<sequence>MMCSAILLLLMASTALAALPQTHEDEAQHRPALATGTPPCLEPKRVWRYVVTWVIENKRTGERRGVGSREVRLRC</sequence>
<organism evidence="2 3">
    <name type="scientific">Rhizobium wuzhouense</name>
    <dbReference type="NCBI Taxonomy" id="1986026"/>
    <lineage>
        <taxon>Bacteria</taxon>
        <taxon>Pseudomonadati</taxon>
        <taxon>Pseudomonadota</taxon>
        <taxon>Alphaproteobacteria</taxon>
        <taxon>Hyphomicrobiales</taxon>
        <taxon>Rhizobiaceae</taxon>
        <taxon>Rhizobium/Agrobacterium group</taxon>
        <taxon>Rhizobium</taxon>
    </lineage>
</organism>
<comment type="caution">
    <text evidence="2">The sequence shown here is derived from an EMBL/GenBank/DDBJ whole genome shotgun (WGS) entry which is preliminary data.</text>
</comment>
<feature type="signal peptide" evidence="1">
    <location>
        <begin position="1"/>
        <end position="17"/>
    </location>
</feature>
<dbReference type="EMBL" id="QJRY01000007">
    <property type="protein sequence ID" value="PYB71256.1"/>
    <property type="molecule type" value="Genomic_DNA"/>
</dbReference>
<evidence type="ECO:0000313" key="3">
    <source>
        <dbReference type="Proteomes" id="UP000247536"/>
    </source>
</evidence>
<evidence type="ECO:0000313" key="2">
    <source>
        <dbReference type="EMBL" id="PYB71256.1"/>
    </source>
</evidence>
<dbReference type="Proteomes" id="UP000247536">
    <property type="component" value="Unassembled WGS sequence"/>
</dbReference>
<accession>A0ABX5NPG6</accession>
<gene>
    <name evidence="2" type="ORF">DMY87_17990</name>
</gene>
<keyword evidence="1" id="KW-0732">Signal</keyword>
<evidence type="ECO:0008006" key="4">
    <source>
        <dbReference type="Google" id="ProtNLM"/>
    </source>
</evidence>
<name>A0ABX5NPG6_9HYPH</name>
<feature type="chain" id="PRO_5046837298" description="Secreted protein" evidence="1">
    <location>
        <begin position="18"/>
        <end position="75"/>
    </location>
</feature>
<reference evidence="2 3" key="1">
    <citation type="submission" date="2018-06" db="EMBL/GenBank/DDBJ databases">
        <title>Rhizobium wuzhouense sp. nov., isolated from roots of Oryza officinalis.</title>
        <authorList>
            <person name="Yuan T."/>
        </authorList>
    </citation>
    <scope>NUCLEOTIDE SEQUENCE [LARGE SCALE GENOMIC DNA]</scope>
    <source>
        <strain evidence="2 3">W44</strain>
    </source>
</reference>
<proteinExistence type="predicted"/>